<dbReference type="Pfam" id="PF14537">
    <property type="entry name" value="Cytochrom_c3_2"/>
    <property type="match status" value="1"/>
</dbReference>
<dbReference type="Pfam" id="PF00890">
    <property type="entry name" value="FAD_binding_2"/>
    <property type="match status" value="1"/>
</dbReference>
<dbReference type="InterPro" id="IPR036280">
    <property type="entry name" value="Multihaem_cyt_sf"/>
</dbReference>
<dbReference type="SUPFAM" id="SSF56425">
    <property type="entry name" value="Succinate dehydrogenase/fumarate reductase flavoprotein, catalytic domain"/>
    <property type="match status" value="1"/>
</dbReference>
<proteinExistence type="inferred from homology"/>
<feature type="signal peptide" evidence="12">
    <location>
        <begin position="1"/>
        <end position="21"/>
    </location>
</feature>
<comment type="subcellular location">
    <subcellularLocation>
        <location evidence="2">Cell envelope</location>
    </subcellularLocation>
</comment>
<evidence type="ECO:0000313" key="16">
    <source>
        <dbReference type="Proteomes" id="UP000271003"/>
    </source>
</evidence>
<dbReference type="InterPro" id="IPR012286">
    <property type="entry name" value="Tetrahaem_cytochrome"/>
</dbReference>
<feature type="chain" id="PRO_5022253641" description="Fumarate reductase" evidence="12">
    <location>
        <begin position="22"/>
        <end position="593"/>
    </location>
</feature>
<dbReference type="RefSeq" id="WP_120176716.1">
    <property type="nucleotide sequence ID" value="NZ_AP018786.1"/>
</dbReference>
<evidence type="ECO:0000256" key="9">
    <source>
        <dbReference type="ARBA" id="ARBA00023002"/>
    </source>
</evidence>
<sequence length="593" mass="62480">MRLRSSALAILALFATSAAFATSTVPDPAAHLAGAHAAKGVMCESCHKSGTSVSDGEREVNASCVGCHGPMEKIPASSEGPNPHKSHLGDIQCTTCHRAHESSRAYCLECHDFPQFEKMPFASPKRPAPKPLDDFTHAKPERVETVDLVVVGSGAAGFVAAMEAHDRGVRNIVILEKMPIPGGNSQLAAGGMNAAGTSFQKAQGIEDRAELMAADTMKGGKNVSDPALVDVLARESAASVEWLRERGAPLENVARGAGASAARMHGPKGGLAVGPYLSAFFRKNVDQLEGVDLRLNSRMVKLVRNDRGDVTGVLVEGLHTGLYQLDAKAVILATGGLGANKALVKKYRPDISPETKTSNQPGTTGDGMILGEEAGAALVDVQEIQLNPTLLVGSPVIISETVRGQGAVFVNREGKRFIQELATRDVTSAAVSKQTGGTAFEIFDDGVRERVAQLKAAFELGLAKEGNTLEELGRNAGIDPANLKATIERYNAMARAGKDDEFGRPDIKIELKGPRYYAIEITPAIHYAMGGLKIDTDTRVIDKAGKPIANLFAAGETTGGVHGKNRLGGNSISETITFGRIAGDRAADAILKK</sequence>
<name>A0A2Z6IAY3_9BURK</name>
<feature type="domain" description="FAD-dependent oxidoreductase 2 FAD-binding" evidence="13">
    <location>
        <begin position="147"/>
        <end position="572"/>
    </location>
</feature>
<keyword evidence="9 12" id="KW-0560">Oxidoreductase</keyword>
<keyword evidence="7 12" id="KW-0274">FAD</keyword>
<keyword evidence="5 12" id="KW-0285">Flavoprotein</keyword>
<keyword evidence="12" id="KW-0732">Signal</keyword>
<evidence type="ECO:0000256" key="11">
    <source>
        <dbReference type="ARBA" id="ARBA00061592"/>
    </source>
</evidence>
<comment type="similarity">
    <text evidence="12">Belongs to the FAD-dependent oxidoreductase 2 family. FRD/SDH subfamily.</text>
</comment>
<gene>
    <name evidence="15" type="ORF">SUTMEG_09610</name>
</gene>
<accession>A0A2Z6IAY3</accession>
<dbReference type="OrthoDB" id="9813348at2"/>
<dbReference type="EC" id="1.3.2.4" evidence="12"/>
<comment type="similarity">
    <text evidence="11">In the C-terminal section; belongs to the FAD-dependent oxidoreductase 2 family. FRD/SDH subfamily.</text>
</comment>
<dbReference type="AlphaFoldDB" id="A0A2Z6IAY3"/>
<keyword evidence="8" id="KW-0249">Electron transport</keyword>
<dbReference type="GO" id="GO:0016627">
    <property type="term" value="F:oxidoreductase activity, acting on the CH-CH group of donors"/>
    <property type="evidence" value="ECO:0007669"/>
    <property type="project" value="UniProtKB-ARBA"/>
</dbReference>
<dbReference type="GO" id="GO:0030313">
    <property type="term" value="C:cell envelope"/>
    <property type="evidence" value="ECO:0007669"/>
    <property type="project" value="UniProtKB-SubCell"/>
</dbReference>
<dbReference type="InterPro" id="IPR036188">
    <property type="entry name" value="FAD/NAD-bd_sf"/>
</dbReference>
<evidence type="ECO:0000256" key="6">
    <source>
        <dbReference type="ARBA" id="ARBA00022723"/>
    </source>
</evidence>
<feature type="domain" description="Tetrahaem cytochrome" evidence="14">
    <location>
        <begin position="35"/>
        <end position="112"/>
    </location>
</feature>
<dbReference type="Proteomes" id="UP000271003">
    <property type="component" value="Chromosome"/>
</dbReference>
<keyword evidence="3" id="KW-0813">Transport</keyword>
<evidence type="ECO:0000256" key="8">
    <source>
        <dbReference type="ARBA" id="ARBA00022982"/>
    </source>
</evidence>
<dbReference type="Gene3D" id="3.50.50.60">
    <property type="entry name" value="FAD/NAD(P)-binding domain"/>
    <property type="match status" value="1"/>
</dbReference>
<comment type="catalytic activity">
    <reaction evidence="12">
        <text>2 Fe(III)-[cytochrome c] + succinate = fumarate + 2 Fe(II)-[cytochrome c] + 2 H(+)</text>
        <dbReference type="Rhea" id="RHEA:77903"/>
        <dbReference type="Rhea" id="RHEA-COMP:10350"/>
        <dbReference type="Rhea" id="RHEA-COMP:14399"/>
        <dbReference type="ChEBI" id="CHEBI:15378"/>
        <dbReference type="ChEBI" id="CHEBI:29033"/>
        <dbReference type="ChEBI" id="CHEBI:29034"/>
        <dbReference type="ChEBI" id="CHEBI:29806"/>
        <dbReference type="ChEBI" id="CHEBI:30031"/>
        <dbReference type="EC" id="1.3.2.4"/>
    </reaction>
</comment>
<evidence type="ECO:0000256" key="10">
    <source>
        <dbReference type="ARBA" id="ARBA00023004"/>
    </source>
</evidence>
<keyword evidence="16" id="KW-1185">Reference proteome</keyword>
<dbReference type="PANTHER" id="PTHR43400:SF7">
    <property type="entry name" value="FAD-DEPENDENT OXIDOREDUCTASE 2 FAD BINDING DOMAIN-CONTAINING PROTEIN"/>
    <property type="match status" value="1"/>
</dbReference>
<evidence type="ECO:0000256" key="12">
    <source>
        <dbReference type="RuleBase" id="RU366062"/>
    </source>
</evidence>
<reference evidence="15 16" key="1">
    <citation type="journal article" date="2018" name="Int. J. Syst. Evol. Microbiol.">
        <title>Mesosutterella multiformis gen. nov., sp. nov., a member of the family Sutterellaceae and Sutterella megalosphaeroides sp. nov., isolated from human faeces.</title>
        <authorList>
            <person name="Sakamoto M."/>
            <person name="Ikeyama N."/>
            <person name="Kunihiro T."/>
            <person name="Iino T."/>
            <person name="Yuki M."/>
            <person name="Ohkuma M."/>
        </authorList>
    </citation>
    <scope>NUCLEOTIDE SEQUENCE [LARGE SCALE GENOMIC DNA]</scope>
    <source>
        <strain evidence="15 16">6FBBBH3</strain>
    </source>
</reference>
<dbReference type="GO" id="GO:0010181">
    <property type="term" value="F:FMN binding"/>
    <property type="evidence" value="ECO:0007669"/>
    <property type="project" value="InterPro"/>
</dbReference>
<evidence type="ECO:0000256" key="7">
    <source>
        <dbReference type="ARBA" id="ARBA00022827"/>
    </source>
</evidence>
<dbReference type="SUPFAM" id="SSF48695">
    <property type="entry name" value="Multiheme cytochromes"/>
    <property type="match status" value="1"/>
</dbReference>
<dbReference type="InterPro" id="IPR003953">
    <property type="entry name" value="FAD-dep_OxRdtase_2_FAD-bd"/>
</dbReference>
<dbReference type="InterPro" id="IPR010960">
    <property type="entry name" value="Flavocytochrome_c"/>
</dbReference>
<dbReference type="Gene3D" id="3.90.700.10">
    <property type="entry name" value="Succinate dehydrogenase/fumarate reductase flavoprotein, catalytic domain"/>
    <property type="match status" value="1"/>
</dbReference>
<evidence type="ECO:0000313" key="15">
    <source>
        <dbReference type="EMBL" id="BBF23070.1"/>
    </source>
</evidence>
<dbReference type="EMBL" id="AP018786">
    <property type="protein sequence ID" value="BBF23070.1"/>
    <property type="molecule type" value="Genomic_DNA"/>
</dbReference>
<dbReference type="GO" id="GO:0046872">
    <property type="term" value="F:metal ion binding"/>
    <property type="evidence" value="ECO:0007669"/>
    <property type="project" value="UniProtKB-KW"/>
</dbReference>
<organism evidence="15 16">
    <name type="scientific">Sutterella megalosphaeroides</name>
    <dbReference type="NCBI Taxonomy" id="2494234"/>
    <lineage>
        <taxon>Bacteria</taxon>
        <taxon>Pseudomonadati</taxon>
        <taxon>Pseudomonadota</taxon>
        <taxon>Betaproteobacteria</taxon>
        <taxon>Burkholderiales</taxon>
        <taxon>Sutterellaceae</taxon>
        <taxon>Sutterella</taxon>
    </lineage>
</organism>
<dbReference type="KEGG" id="sutt:SUTMEG_09610"/>
<protein>
    <recommendedName>
        <fullName evidence="12">Fumarate reductase</fullName>
        <ecNumber evidence="12">1.3.2.4</ecNumber>
    </recommendedName>
</protein>
<dbReference type="FunFam" id="1.10.1130.10:FF:000003">
    <property type="entry name" value="Fumarate reductase flavoprotein subunit"/>
    <property type="match status" value="1"/>
</dbReference>
<dbReference type="PANTHER" id="PTHR43400">
    <property type="entry name" value="FUMARATE REDUCTASE"/>
    <property type="match status" value="1"/>
</dbReference>
<comment type="cofactor">
    <cofactor evidence="1">
        <name>heme c</name>
        <dbReference type="ChEBI" id="CHEBI:61717"/>
    </cofactor>
</comment>
<dbReference type="InterPro" id="IPR027477">
    <property type="entry name" value="Succ_DH/fumarate_Rdtase_cat_sf"/>
</dbReference>
<evidence type="ECO:0000256" key="2">
    <source>
        <dbReference type="ARBA" id="ARBA00004196"/>
    </source>
</evidence>
<evidence type="ECO:0000256" key="4">
    <source>
        <dbReference type="ARBA" id="ARBA00022617"/>
    </source>
</evidence>
<comment type="cofactor">
    <cofactor evidence="12">
        <name>FAD</name>
        <dbReference type="ChEBI" id="CHEBI:57692"/>
    </cofactor>
    <text evidence="12">Binds 1 FAD per subunit.</text>
</comment>
<evidence type="ECO:0000256" key="1">
    <source>
        <dbReference type="ARBA" id="ARBA00001926"/>
    </source>
</evidence>
<dbReference type="FunFam" id="3.90.700.10:FF:000007">
    <property type="entry name" value="NADH-dependent fumarate reductase"/>
    <property type="match status" value="1"/>
</dbReference>
<keyword evidence="10" id="KW-0408">Iron</keyword>
<dbReference type="NCBIfam" id="TIGR01813">
    <property type="entry name" value="flavo_cyto_c"/>
    <property type="match status" value="1"/>
</dbReference>
<evidence type="ECO:0000259" key="14">
    <source>
        <dbReference type="Pfam" id="PF14537"/>
    </source>
</evidence>
<keyword evidence="4" id="KW-0349">Heme</keyword>
<evidence type="ECO:0000256" key="3">
    <source>
        <dbReference type="ARBA" id="ARBA00022448"/>
    </source>
</evidence>
<evidence type="ECO:0000259" key="13">
    <source>
        <dbReference type="Pfam" id="PF00890"/>
    </source>
</evidence>
<evidence type="ECO:0000256" key="5">
    <source>
        <dbReference type="ARBA" id="ARBA00022630"/>
    </source>
</evidence>
<dbReference type="InterPro" id="IPR050315">
    <property type="entry name" value="FAD-oxidoreductase_2"/>
</dbReference>
<dbReference type="Gene3D" id="1.10.1130.10">
    <property type="entry name" value="Flavocytochrome C3, Chain A"/>
    <property type="match status" value="1"/>
</dbReference>
<dbReference type="CDD" id="cd08168">
    <property type="entry name" value="Cytochrom_C3"/>
    <property type="match status" value="1"/>
</dbReference>
<keyword evidence="6" id="KW-0479">Metal-binding</keyword>
<dbReference type="SUPFAM" id="SSF51905">
    <property type="entry name" value="FAD/NAD(P)-binding domain"/>
    <property type="match status" value="1"/>
</dbReference>